<dbReference type="Proteomes" id="UP000295773">
    <property type="component" value="Unassembled WGS sequence"/>
</dbReference>
<gene>
    <name evidence="2" type="ORF">EDD61_11562</name>
</gene>
<protein>
    <submittedName>
        <fullName evidence="2">Suppressor of fused protein SUFU</fullName>
    </submittedName>
</protein>
<dbReference type="InterPro" id="IPR020941">
    <property type="entry name" value="SUFU-like_domain"/>
</dbReference>
<sequence>MEQIKEESLAFSQSPLCPIAADVISDGESIYFYMYDLDYEQQRLIARSACWVKNLKAAPDAFDQDAIAKDHQPMLPKQFLQDPTDISPWDEDNIEIVWSKEGHIAALYYQKELYSIIPSWADGKSFSGYTRNLKENTMVGWKLMDAYEALAPRMQAGKAFWAQEFNEVWKAYHTPYFEDLCKIFGKASNCYDLHKDQFPSRLLMTFEKDEVLYAFTIGVGMFAMPNADSYYDDYESYARSEFAIALRKDVYSADEQMEVFAKIAGLCELPWKQMDCLADQHTLDMQFHDTSYCILLDDDHFADALALSIKKQGVHLTWIHPITQEEFKQTKDEQQKAVLLGKLIQEPHTR</sequence>
<dbReference type="AlphaFoldDB" id="A0A4R3T981"/>
<feature type="domain" description="Suppressor of fused-like" evidence="1">
    <location>
        <begin position="209"/>
        <end position="339"/>
    </location>
</feature>
<evidence type="ECO:0000313" key="3">
    <source>
        <dbReference type="Proteomes" id="UP000295773"/>
    </source>
</evidence>
<evidence type="ECO:0000259" key="1">
    <source>
        <dbReference type="Pfam" id="PF05076"/>
    </source>
</evidence>
<name>A0A4R3T981_9FIRM</name>
<accession>A0A4R3T981</accession>
<dbReference type="Pfam" id="PF05076">
    <property type="entry name" value="SUFU"/>
    <property type="match status" value="1"/>
</dbReference>
<proteinExistence type="predicted"/>
<dbReference type="RefSeq" id="WP_132225147.1">
    <property type="nucleotide sequence ID" value="NZ_JANKBG010000014.1"/>
</dbReference>
<dbReference type="EMBL" id="SMBP01000015">
    <property type="protein sequence ID" value="TCU58263.1"/>
    <property type="molecule type" value="Genomic_DNA"/>
</dbReference>
<reference evidence="2 3" key="1">
    <citation type="submission" date="2019-03" db="EMBL/GenBank/DDBJ databases">
        <title>Genomic Encyclopedia of Type Strains, Phase IV (KMG-IV): sequencing the most valuable type-strain genomes for metagenomic binning, comparative biology and taxonomic classification.</title>
        <authorList>
            <person name="Goeker M."/>
        </authorList>
    </citation>
    <scope>NUCLEOTIDE SEQUENCE [LARGE SCALE GENOMIC DNA]</scope>
    <source>
        <strain evidence="2 3">DSM 29481</strain>
    </source>
</reference>
<organism evidence="2 3">
    <name type="scientific">Longicatena caecimuris</name>
    <dbReference type="NCBI Taxonomy" id="1796635"/>
    <lineage>
        <taxon>Bacteria</taxon>
        <taxon>Bacillati</taxon>
        <taxon>Bacillota</taxon>
        <taxon>Erysipelotrichia</taxon>
        <taxon>Erysipelotrichales</taxon>
        <taxon>Erysipelotrichaceae</taxon>
        <taxon>Longicatena</taxon>
    </lineage>
</organism>
<evidence type="ECO:0000313" key="2">
    <source>
        <dbReference type="EMBL" id="TCU58263.1"/>
    </source>
</evidence>
<keyword evidence="3" id="KW-1185">Reference proteome</keyword>
<comment type="caution">
    <text evidence="2">The sequence shown here is derived from an EMBL/GenBank/DDBJ whole genome shotgun (WGS) entry which is preliminary data.</text>
</comment>